<organism evidence="8 9">
    <name type="scientific">Labilithrix luteola</name>
    <dbReference type="NCBI Taxonomy" id="1391654"/>
    <lineage>
        <taxon>Bacteria</taxon>
        <taxon>Pseudomonadati</taxon>
        <taxon>Myxococcota</taxon>
        <taxon>Polyangia</taxon>
        <taxon>Polyangiales</taxon>
        <taxon>Labilitrichaceae</taxon>
        <taxon>Labilithrix</taxon>
    </lineage>
</organism>
<dbReference type="OrthoDB" id="9801841at2"/>
<dbReference type="SUPFAM" id="SSF48371">
    <property type="entry name" value="ARM repeat"/>
    <property type="match status" value="1"/>
</dbReference>
<dbReference type="PANTHER" id="PTHR43289">
    <property type="entry name" value="MITOGEN-ACTIVATED PROTEIN KINASE KINASE KINASE 20-RELATED"/>
    <property type="match status" value="1"/>
</dbReference>
<dbReference type="InterPro" id="IPR016024">
    <property type="entry name" value="ARM-type_fold"/>
</dbReference>
<reference evidence="8 9" key="1">
    <citation type="submission" date="2015-08" db="EMBL/GenBank/DDBJ databases">
        <authorList>
            <person name="Babu N.S."/>
            <person name="Beckwith C.J."/>
            <person name="Beseler K.G."/>
            <person name="Brison A."/>
            <person name="Carone J.V."/>
            <person name="Caskin T.P."/>
            <person name="Diamond M."/>
            <person name="Durham M.E."/>
            <person name="Foxe J.M."/>
            <person name="Go M."/>
            <person name="Henderson B.A."/>
            <person name="Jones I.B."/>
            <person name="McGettigan J.A."/>
            <person name="Micheletti S.J."/>
            <person name="Nasrallah M.E."/>
            <person name="Ortiz D."/>
            <person name="Piller C.R."/>
            <person name="Privatt S.R."/>
            <person name="Schneider S.L."/>
            <person name="Sharp S."/>
            <person name="Smith T.C."/>
            <person name="Stanton J.D."/>
            <person name="Ullery H.E."/>
            <person name="Wilson R.J."/>
            <person name="Serrano M.G."/>
            <person name="Buck G."/>
            <person name="Lee V."/>
            <person name="Wang Y."/>
            <person name="Carvalho R."/>
            <person name="Voegtly L."/>
            <person name="Shi R."/>
            <person name="Duckworth R."/>
            <person name="Johnson A."/>
            <person name="Loviza R."/>
            <person name="Walstead R."/>
            <person name="Shah Z."/>
            <person name="Kiflezghi M."/>
            <person name="Wade K."/>
            <person name="Ball S.L."/>
            <person name="Bradley K.W."/>
            <person name="Asai D.J."/>
            <person name="Bowman C.A."/>
            <person name="Russell D.A."/>
            <person name="Pope W.H."/>
            <person name="Jacobs-Sera D."/>
            <person name="Hendrix R.W."/>
            <person name="Hatfull G.F."/>
        </authorList>
    </citation>
    <scope>NUCLEOTIDE SEQUENCE [LARGE SCALE GENOMIC DNA]</scope>
    <source>
        <strain evidence="8 9">DSM 27648</strain>
    </source>
</reference>
<dbReference type="PROSITE" id="PS50011">
    <property type="entry name" value="PROTEIN_KINASE_DOM"/>
    <property type="match status" value="1"/>
</dbReference>
<keyword evidence="2 5" id="KW-0547">Nucleotide-binding</keyword>
<evidence type="ECO:0000256" key="3">
    <source>
        <dbReference type="ARBA" id="ARBA00022777"/>
    </source>
</evidence>
<dbReference type="STRING" id="1391654.AKJ09_05580"/>
<dbReference type="InterPro" id="IPR017441">
    <property type="entry name" value="Protein_kinase_ATP_BS"/>
</dbReference>
<feature type="binding site" evidence="5">
    <location>
        <position position="200"/>
    </location>
    <ligand>
        <name>ATP</name>
        <dbReference type="ChEBI" id="CHEBI:30616"/>
    </ligand>
</feature>
<dbReference type="PROSITE" id="PS00107">
    <property type="entry name" value="PROTEIN_KINASE_ATP"/>
    <property type="match status" value="1"/>
</dbReference>
<evidence type="ECO:0000256" key="1">
    <source>
        <dbReference type="ARBA" id="ARBA00022679"/>
    </source>
</evidence>
<feature type="compositionally biased region" description="Low complexity" evidence="6">
    <location>
        <begin position="461"/>
        <end position="474"/>
    </location>
</feature>
<dbReference type="Gene3D" id="1.10.510.10">
    <property type="entry name" value="Transferase(Phosphotransferase) domain 1"/>
    <property type="match status" value="1"/>
</dbReference>
<dbReference type="PROSITE" id="PS00108">
    <property type="entry name" value="PROTEIN_KINASE_ST"/>
    <property type="match status" value="1"/>
</dbReference>
<feature type="region of interest" description="Disordered" evidence="6">
    <location>
        <begin position="443"/>
        <end position="476"/>
    </location>
</feature>
<dbReference type="SUPFAM" id="SSF56112">
    <property type="entry name" value="Protein kinase-like (PK-like)"/>
    <property type="match status" value="1"/>
</dbReference>
<dbReference type="CDD" id="cd14014">
    <property type="entry name" value="STKc_PknB_like"/>
    <property type="match status" value="1"/>
</dbReference>
<evidence type="ECO:0000256" key="2">
    <source>
        <dbReference type="ARBA" id="ARBA00022741"/>
    </source>
</evidence>
<feature type="compositionally biased region" description="Low complexity" evidence="6">
    <location>
        <begin position="127"/>
        <end position="139"/>
    </location>
</feature>
<feature type="region of interest" description="Disordered" evidence="6">
    <location>
        <begin position="84"/>
        <end position="152"/>
    </location>
</feature>
<dbReference type="Gene3D" id="3.30.200.20">
    <property type="entry name" value="Phosphorylase Kinase, domain 1"/>
    <property type="match status" value="1"/>
</dbReference>
<evidence type="ECO:0000256" key="4">
    <source>
        <dbReference type="ARBA" id="ARBA00022840"/>
    </source>
</evidence>
<dbReference type="InterPro" id="IPR000719">
    <property type="entry name" value="Prot_kinase_dom"/>
</dbReference>
<sequence length="841" mass="90285">MSDDADVLLPVLVAELADEDARRMVEEFARARRTVLVPLVDPPGDASLHVLEVTTPGNPEPLLVMAQPVGAPTERGFPLRLRAYDPLRAGPPSSKPPPPINAPRPSASFPPSPSSAPPSSVRGMPSLRATRARPATLTAHHTRDLVRPPQEADDELLAEDLTGRELAGGKFVVEEQVGTGGMGVVYRARHKQLGTPLAVKVLHERFRRDLAFCARFQAEALAVSQLDHANVVRIFDYGQEPDGLLYLAMDFLRGVELEEVVVREGALPLERIIDIAMQVSAGLGHAHGRGIVHRDVKPSNIILVKTDDDEGRAVELVKVCDFGIAAHTGTRGLVGTPAYMSPEQCEGREVDGRSDIYALGIILYELATGQLPFTGPTPADVAQLHLHKPPPPPALIRPVDPRLEELILRMLRKWPSERPGSMREVRAALRHIEAGSRLELHSVGAGASARERGSSPPQALSSPVPSRTSSTSSTLGMAPVDIPALAALLTTDPAAALRERLATPAHFANEARAVAAAMRVMLSRAEYEALARVVAIFRHVAETTADPRAELSSRVVRTLEDPALLGPAAEHVLSSEGDAAPRFLSMLGLAAAHALYAVRIRSHPTPTLRTRFVATLRAIGAPAWPLVSLALERNAPGEARKHDPRLAEDLLRGMVLPDQDVGHNAPSAEGLGTVVAACIRWGDPAVRRAAIGPLVRLWGDRSRALLFGLFLKDPEEDVRIAALIALRELRAIDEHIVRRGEQIFAGEPPSTLLRVAVAEALADANEAARPLAIGILRRALGTKPEKRSSTGPKTTAPVILAVARSFALLGGPEAANHIESLGRQYEEPLRTQLLGLVGARS</sequence>
<dbReference type="AlphaFoldDB" id="A0A0K1PZV6"/>
<evidence type="ECO:0000256" key="5">
    <source>
        <dbReference type="PROSITE-ProRule" id="PRU10141"/>
    </source>
</evidence>
<dbReference type="GO" id="GO:0005524">
    <property type="term" value="F:ATP binding"/>
    <property type="evidence" value="ECO:0007669"/>
    <property type="project" value="UniProtKB-UniRule"/>
</dbReference>
<dbReference type="RefSeq" id="WP_146650038.1">
    <property type="nucleotide sequence ID" value="NZ_CP012333.1"/>
</dbReference>
<dbReference type="GO" id="GO:0004674">
    <property type="term" value="F:protein serine/threonine kinase activity"/>
    <property type="evidence" value="ECO:0007669"/>
    <property type="project" value="UniProtKB-KW"/>
</dbReference>
<evidence type="ECO:0000259" key="7">
    <source>
        <dbReference type="PROSITE" id="PS50011"/>
    </source>
</evidence>
<keyword evidence="9" id="KW-1185">Reference proteome</keyword>
<evidence type="ECO:0000313" key="8">
    <source>
        <dbReference type="EMBL" id="AKU98916.1"/>
    </source>
</evidence>
<dbReference type="Pfam" id="PF00069">
    <property type="entry name" value="Pkinase"/>
    <property type="match status" value="1"/>
</dbReference>
<keyword evidence="8" id="KW-0723">Serine/threonine-protein kinase</keyword>
<feature type="compositionally biased region" description="Pro residues" evidence="6">
    <location>
        <begin position="93"/>
        <end position="116"/>
    </location>
</feature>
<dbReference type="Proteomes" id="UP000064967">
    <property type="component" value="Chromosome"/>
</dbReference>
<evidence type="ECO:0000256" key="6">
    <source>
        <dbReference type="SAM" id="MobiDB-lite"/>
    </source>
</evidence>
<accession>A0A0K1PZV6</accession>
<name>A0A0K1PZV6_9BACT</name>
<dbReference type="SMART" id="SM00220">
    <property type="entry name" value="S_TKc"/>
    <property type="match status" value="1"/>
</dbReference>
<proteinExistence type="predicted"/>
<dbReference type="KEGG" id="llu:AKJ09_05580"/>
<keyword evidence="3 8" id="KW-0418">Kinase</keyword>
<dbReference type="PANTHER" id="PTHR43289:SF6">
    <property type="entry name" value="SERINE_THREONINE-PROTEIN KINASE NEKL-3"/>
    <property type="match status" value="1"/>
</dbReference>
<protein>
    <submittedName>
        <fullName evidence="8">Serine/threonine protein kinase</fullName>
    </submittedName>
</protein>
<keyword evidence="4 5" id="KW-0067">ATP-binding</keyword>
<gene>
    <name evidence="8" type="ORF">AKJ09_05580</name>
</gene>
<dbReference type="EMBL" id="CP012333">
    <property type="protein sequence ID" value="AKU98916.1"/>
    <property type="molecule type" value="Genomic_DNA"/>
</dbReference>
<dbReference type="InterPro" id="IPR008271">
    <property type="entry name" value="Ser/Thr_kinase_AS"/>
</dbReference>
<keyword evidence="1" id="KW-0808">Transferase</keyword>
<evidence type="ECO:0000313" key="9">
    <source>
        <dbReference type="Proteomes" id="UP000064967"/>
    </source>
</evidence>
<dbReference type="InterPro" id="IPR011009">
    <property type="entry name" value="Kinase-like_dom_sf"/>
</dbReference>
<feature type="domain" description="Protein kinase" evidence="7">
    <location>
        <begin position="171"/>
        <end position="434"/>
    </location>
</feature>